<organism evidence="1 2">
    <name type="scientific">Trichinella murrelli</name>
    <dbReference type="NCBI Taxonomy" id="144512"/>
    <lineage>
        <taxon>Eukaryota</taxon>
        <taxon>Metazoa</taxon>
        <taxon>Ecdysozoa</taxon>
        <taxon>Nematoda</taxon>
        <taxon>Enoplea</taxon>
        <taxon>Dorylaimia</taxon>
        <taxon>Trichinellida</taxon>
        <taxon>Trichinellidae</taxon>
        <taxon>Trichinella</taxon>
    </lineage>
</organism>
<sequence length="115" mass="12656">MKTSENNKQNTKAVTRKEIAISGTAVGIQIKNVPWKYYAILKFLQIFAGLIWRAVHYTSRNLYTKAGHVDCPNSRCCLIGSLEMPKAIVGQLTAGCPIKASFSSIKPATKAQIEN</sequence>
<accession>A0A0V0U3R0</accession>
<protein>
    <submittedName>
        <fullName evidence="1">Uncharacterized protein</fullName>
    </submittedName>
</protein>
<evidence type="ECO:0000313" key="2">
    <source>
        <dbReference type="Proteomes" id="UP000055048"/>
    </source>
</evidence>
<comment type="caution">
    <text evidence="1">The sequence shown here is derived from an EMBL/GenBank/DDBJ whole genome shotgun (WGS) entry which is preliminary data.</text>
</comment>
<proteinExistence type="predicted"/>
<reference evidence="1 2" key="1">
    <citation type="submission" date="2015-01" db="EMBL/GenBank/DDBJ databases">
        <title>Evolution of Trichinella species and genotypes.</title>
        <authorList>
            <person name="Korhonen P.K."/>
            <person name="Edoardo P."/>
            <person name="Giuseppe L.R."/>
            <person name="Gasser R.B."/>
        </authorList>
    </citation>
    <scope>NUCLEOTIDE SEQUENCE [LARGE SCALE GENOMIC DNA]</scope>
    <source>
        <strain evidence="1">ISS417</strain>
    </source>
</reference>
<keyword evidence="2" id="KW-1185">Reference proteome</keyword>
<dbReference type="AlphaFoldDB" id="A0A0V0U3R0"/>
<dbReference type="Proteomes" id="UP000055048">
    <property type="component" value="Unassembled WGS sequence"/>
</dbReference>
<name>A0A0V0U3R0_9BILA</name>
<dbReference type="EMBL" id="JYDJ01000067">
    <property type="protein sequence ID" value="KRX45897.1"/>
    <property type="molecule type" value="Genomic_DNA"/>
</dbReference>
<evidence type="ECO:0000313" key="1">
    <source>
        <dbReference type="EMBL" id="KRX45897.1"/>
    </source>
</evidence>
<gene>
    <name evidence="1" type="ORF">T05_4190</name>
</gene>